<evidence type="ECO:0000313" key="1">
    <source>
        <dbReference type="EMBL" id="WUO51349.1"/>
    </source>
</evidence>
<proteinExistence type="predicted"/>
<reference evidence="1" key="1">
    <citation type="submission" date="2022-10" db="EMBL/GenBank/DDBJ databases">
        <title>The complete genomes of actinobacterial strains from the NBC collection.</title>
        <authorList>
            <person name="Joergensen T.S."/>
            <person name="Alvarez Arevalo M."/>
            <person name="Sterndorff E.B."/>
            <person name="Faurdal D."/>
            <person name="Vuksanovic O."/>
            <person name="Mourched A.-S."/>
            <person name="Charusanti P."/>
            <person name="Shaw S."/>
            <person name="Blin K."/>
            <person name="Weber T."/>
        </authorList>
    </citation>
    <scope>NUCLEOTIDE SEQUENCE</scope>
    <source>
        <strain evidence="1">NBC_00283</strain>
        <plasmid evidence="1">unnamed1</plasmid>
    </source>
</reference>
<dbReference type="Proteomes" id="UP001432075">
    <property type="component" value="Plasmid unnamed1"/>
</dbReference>
<dbReference type="RefSeq" id="WP_328777698.1">
    <property type="nucleotide sequence ID" value="NZ_CP108058.1"/>
</dbReference>
<dbReference type="EMBL" id="CP108058">
    <property type="protein sequence ID" value="WUO51349.1"/>
    <property type="molecule type" value="Genomic_DNA"/>
</dbReference>
<gene>
    <name evidence="1" type="ORF">OHU17_36415</name>
</gene>
<sequence>MVRASTAASPFDGVPTIAVLEIDLGLPWAGTAADEPIILGDLPVDRCDMVLGDAPALDSWTGDGHPSTDGLADVAYWGGYAEAAHLQFGGELILRHRSQVRGWLDLPLDAARKLGDALNNWEGDEQGWGFIIAVDEHTDFHRFNRASWTDPLRVGAIEVAGYPVLGINWASGDHSMRHRGERPFGQVYPATLQPGLTGQTTTHWMIPPYVPGHDGAK</sequence>
<name>A0ABZ1RXX2_9ACTN</name>
<geneLocation type="plasmid" evidence="1 2">
    <name>unnamed1</name>
</geneLocation>
<organism evidence="1 2">
    <name type="scientific">Streptomyces goshikiensis</name>
    <dbReference type="NCBI Taxonomy" id="1942"/>
    <lineage>
        <taxon>Bacteria</taxon>
        <taxon>Bacillati</taxon>
        <taxon>Actinomycetota</taxon>
        <taxon>Actinomycetes</taxon>
        <taxon>Kitasatosporales</taxon>
        <taxon>Streptomycetaceae</taxon>
        <taxon>Streptomyces</taxon>
    </lineage>
</organism>
<protein>
    <submittedName>
        <fullName evidence="1">Uncharacterized protein</fullName>
    </submittedName>
</protein>
<keyword evidence="2" id="KW-1185">Reference proteome</keyword>
<accession>A0ABZ1RXX2</accession>
<evidence type="ECO:0000313" key="2">
    <source>
        <dbReference type="Proteomes" id="UP001432075"/>
    </source>
</evidence>
<keyword evidence="1" id="KW-0614">Plasmid</keyword>